<dbReference type="RefSeq" id="WP_345000618.1">
    <property type="nucleotide sequence ID" value="NZ_BAABFR010000117.1"/>
</dbReference>
<dbReference type="Pfam" id="PF16911">
    <property type="entry name" value="PapA_C"/>
    <property type="match status" value="1"/>
</dbReference>
<evidence type="ECO:0000256" key="10">
    <source>
        <dbReference type="ARBA" id="ARBA00030465"/>
    </source>
</evidence>
<comment type="similarity">
    <text evidence="4">Belongs to the acyltransferase PapA5 family.</text>
</comment>
<protein>
    <recommendedName>
        <fullName evidence="6">Phthiocerol/phthiodiolone dimycocerosyl transferase</fullName>
        <ecNumber evidence="5">2.3.1.282</ecNumber>
    </recommendedName>
    <alternativeName>
        <fullName evidence="12">Acyltransferase PapA5</fullName>
    </alternativeName>
    <alternativeName>
        <fullName evidence="10">Phthiocerol/phthiodiolone O-acyltransferase</fullName>
    </alternativeName>
    <alternativeName>
        <fullName evidence="11">Polyketide synthase-associated protein A5</fullName>
    </alternativeName>
</protein>
<keyword evidence="7" id="KW-0443">Lipid metabolism</keyword>
<evidence type="ECO:0000256" key="1">
    <source>
        <dbReference type="ARBA" id="ARBA00000026"/>
    </source>
</evidence>
<keyword evidence="7" id="KW-0444">Lipid biosynthesis</keyword>
<evidence type="ECO:0000256" key="12">
    <source>
        <dbReference type="ARBA" id="ARBA00033407"/>
    </source>
</evidence>
<evidence type="ECO:0000256" key="7">
    <source>
        <dbReference type="ARBA" id="ARBA00022516"/>
    </source>
</evidence>
<dbReference type="EC" id="2.3.1.282" evidence="5"/>
<gene>
    <name evidence="14" type="ORF">GCM10023147_46280</name>
</gene>
<comment type="catalytic activity">
    <reaction evidence="1">
        <text>2 a mycocerosyl-[mycocerosic acid synthase] + a phthiocerol = a dimycocerosyl phthiocerol + 2 holo-[mycocerosic acid synthase].</text>
        <dbReference type="EC" id="2.3.1.282"/>
    </reaction>
</comment>
<proteinExistence type="inferred from homology"/>
<keyword evidence="8 14" id="KW-0808">Transferase</keyword>
<dbReference type="EMBL" id="BAABFR010000117">
    <property type="protein sequence ID" value="GAA4404117.1"/>
    <property type="molecule type" value="Genomic_DNA"/>
</dbReference>
<accession>A0ABP8KD27</accession>
<evidence type="ECO:0000313" key="15">
    <source>
        <dbReference type="Proteomes" id="UP001500635"/>
    </source>
</evidence>
<dbReference type="GO" id="GO:0016740">
    <property type="term" value="F:transferase activity"/>
    <property type="evidence" value="ECO:0007669"/>
    <property type="project" value="UniProtKB-KW"/>
</dbReference>
<evidence type="ECO:0000256" key="9">
    <source>
        <dbReference type="ARBA" id="ARBA00023315"/>
    </source>
</evidence>
<evidence type="ECO:0000256" key="4">
    <source>
        <dbReference type="ARBA" id="ARBA00006558"/>
    </source>
</evidence>
<evidence type="ECO:0000259" key="13">
    <source>
        <dbReference type="Pfam" id="PF16911"/>
    </source>
</evidence>
<evidence type="ECO:0000313" key="14">
    <source>
        <dbReference type="EMBL" id="GAA4404117.1"/>
    </source>
</evidence>
<keyword evidence="15" id="KW-1185">Reference proteome</keyword>
<reference evidence="15" key="1">
    <citation type="journal article" date="2019" name="Int. J. Syst. Evol. Microbiol.">
        <title>The Global Catalogue of Microorganisms (GCM) 10K type strain sequencing project: providing services to taxonomists for standard genome sequencing and annotation.</title>
        <authorList>
            <consortium name="The Broad Institute Genomics Platform"/>
            <consortium name="The Broad Institute Genome Sequencing Center for Infectious Disease"/>
            <person name="Wu L."/>
            <person name="Ma J."/>
        </authorList>
    </citation>
    <scope>NUCLEOTIDE SEQUENCE [LARGE SCALE GENOMIC DNA]</scope>
    <source>
        <strain evidence="15">JCM 17688</strain>
    </source>
</reference>
<keyword evidence="9" id="KW-0012">Acyltransferase</keyword>
<comment type="caution">
    <text evidence="14">The sequence shown here is derived from an EMBL/GenBank/DDBJ whole genome shotgun (WGS) entry which is preliminary data.</text>
</comment>
<dbReference type="InterPro" id="IPR023213">
    <property type="entry name" value="CAT-like_dom_sf"/>
</dbReference>
<dbReference type="InterPro" id="IPR031641">
    <property type="entry name" value="PapA_C"/>
</dbReference>
<evidence type="ECO:0000256" key="2">
    <source>
        <dbReference type="ARBA" id="ARBA00000625"/>
    </source>
</evidence>
<sequence length="413" mass="43896">MFTSAVIRRLARSEEMFADTHNFVGLGAHLSGVVDTDALAAAFDDLLAAHPVLAAQIVPVDGGGFEIVAHDLQHPGIDVFGPGDDAPPIFDQTQALVHLRVAEGGPADGTSAGTRATLYVHHSLADGHHQFALIEELFSRYTDLVAGGRGASVAPAPAPAPLETVLAERGITRLDRSGLERFMPALFAFDLPPSRRATTDARPPFPVRVPMATVALSEEQTHALLGYARANKVSLNGIVSAAVLIAEWRLRGSTKIPVPYIYPVDLRYVLTPAVSATGCTNPVGVATYLAEIDHGTEVLALAAEIAGAFRTDLAEGVVAQSLLHFTPQYAGNPPGLPDVVMLTDNGIVPPMRTPPGVELTEVYGELYFQVESGIEMYTSKIFGGRLIVEYHSHGPDPQRSVEQVGAVLSEVVR</sequence>
<dbReference type="Gene3D" id="3.30.559.10">
    <property type="entry name" value="Chloramphenicol acetyltransferase-like domain"/>
    <property type="match status" value="1"/>
</dbReference>
<comment type="catalytic activity">
    <reaction evidence="2">
        <text>2 a mycocerosyl-[mycocerosic acid synthase] + a phenolphthiocerol = a dimycocerosyl phenolphthiocerol + 2 holo-[mycocerosic acid synthase].</text>
        <dbReference type="EC" id="2.3.1.282"/>
    </reaction>
</comment>
<organism evidence="14 15">
    <name type="scientific">Tsukamurella soli</name>
    <dbReference type="NCBI Taxonomy" id="644556"/>
    <lineage>
        <taxon>Bacteria</taxon>
        <taxon>Bacillati</taxon>
        <taxon>Actinomycetota</taxon>
        <taxon>Actinomycetes</taxon>
        <taxon>Mycobacteriales</taxon>
        <taxon>Tsukamurellaceae</taxon>
        <taxon>Tsukamurella</taxon>
    </lineage>
</organism>
<evidence type="ECO:0000256" key="3">
    <source>
        <dbReference type="ARBA" id="ARBA00001907"/>
    </source>
</evidence>
<evidence type="ECO:0000256" key="5">
    <source>
        <dbReference type="ARBA" id="ARBA00012866"/>
    </source>
</evidence>
<evidence type="ECO:0000256" key="8">
    <source>
        <dbReference type="ARBA" id="ARBA00022679"/>
    </source>
</evidence>
<name>A0ABP8KD27_9ACTN</name>
<dbReference type="SUPFAM" id="SSF52777">
    <property type="entry name" value="CoA-dependent acyltransferases"/>
    <property type="match status" value="2"/>
</dbReference>
<evidence type="ECO:0000256" key="11">
    <source>
        <dbReference type="ARBA" id="ARBA00032317"/>
    </source>
</evidence>
<evidence type="ECO:0000256" key="6">
    <source>
        <dbReference type="ARBA" id="ARBA00013449"/>
    </source>
</evidence>
<comment type="catalytic activity">
    <reaction evidence="3">
        <text>2 a mycocerosyl-[mycocerosic acid synthase] + a phthiodiolone = a dimycocerosyl phthiodiolone + 2 holo-[mycocerosic acid synthase].</text>
        <dbReference type="EC" id="2.3.1.282"/>
    </reaction>
</comment>
<feature type="domain" description="Phthiocerol/phthiodiolone dimycocerosyl transferase C-terminal" evidence="13">
    <location>
        <begin position="206"/>
        <end position="391"/>
    </location>
</feature>
<dbReference type="Gene3D" id="3.30.559.30">
    <property type="entry name" value="Nonribosomal peptide synthetase, condensation domain"/>
    <property type="match status" value="1"/>
</dbReference>
<dbReference type="Proteomes" id="UP001500635">
    <property type="component" value="Unassembled WGS sequence"/>
</dbReference>